<name>A0A6J3M5I3_9PEZI</name>
<reference evidence="5" key="2">
    <citation type="submission" date="2020-04" db="EMBL/GenBank/DDBJ databases">
        <authorList>
            <consortium name="NCBI Genome Project"/>
        </authorList>
    </citation>
    <scope>NUCLEOTIDE SEQUENCE</scope>
    <source>
        <strain evidence="5">CBS 342.82</strain>
    </source>
</reference>
<accession>A0A6J3M5I3</accession>
<protein>
    <submittedName>
        <fullName evidence="5">Di-copper centre-containing protein</fullName>
    </submittedName>
</protein>
<dbReference type="RefSeq" id="XP_033460357.1">
    <property type="nucleotide sequence ID" value="XM_033601284.1"/>
</dbReference>
<keyword evidence="4" id="KW-1185">Reference proteome</keyword>
<evidence type="ECO:0000256" key="2">
    <source>
        <dbReference type="ARBA" id="ARBA00023002"/>
    </source>
</evidence>
<dbReference type="AlphaFoldDB" id="A0A6J3M5I3"/>
<dbReference type="GeneID" id="54359084"/>
<dbReference type="PANTHER" id="PTHR11474">
    <property type="entry name" value="TYROSINASE FAMILY MEMBER"/>
    <property type="match status" value="1"/>
</dbReference>
<organism evidence="5">
    <name type="scientific">Dissoconium aciculare CBS 342.82</name>
    <dbReference type="NCBI Taxonomy" id="1314786"/>
    <lineage>
        <taxon>Eukaryota</taxon>
        <taxon>Fungi</taxon>
        <taxon>Dikarya</taxon>
        <taxon>Ascomycota</taxon>
        <taxon>Pezizomycotina</taxon>
        <taxon>Dothideomycetes</taxon>
        <taxon>Dothideomycetidae</taxon>
        <taxon>Mycosphaerellales</taxon>
        <taxon>Dissoconiaceae</taxon>
        <taxon>Dissoconium</taxon>
    </lineage>
</organism>
<keyword evidence="2" id="KW-0560">Oxidoreductase</keyword>
<proteinExistence type="predicted"/>
<dbReference type="PROSITE" id="PS00498">
    <property type="entry name" value="TYROSINASE_2"/>
    <property type="match status" value="1"/>
</dbReference>
<dbReference type="GO" id="GO:0046872">
    <property type="term" value="F:metal ion binding"/>
    <property type="evidence" value="ECO:0007669"/>
    <property type="project" value="UniProtKB-KW"/>
</dbReference>
<reference evidence="5" key="3">
    <citation type="submission" date="2025-08" db="UniProtKB">
        <authorList>
            <consortium name="RefSeq"/>
        </authorList>
    </citation>
    <scope>IDENTIFICATION</scope>
    <source>
        <strain evidence="5">CBS 342.82</strain>
    </source>
</reference>
<dbReference type="InterPro" id="IPR050316">
    <property type="entry name" value="Tyrosinase/Hemocyanin"/>
</dbReference>
<dbReference type="OrthoDB" id="6132182at2759"/>
<dbReference type="PRINTS" id="PR00092">
    <property type="entry name" value="TYROSINASE"/>
</dbReference>
<dbReference type="PANTHER" id="PTHR11474:SF125">
    <property type="entry name" value="N-ACETYL-6-HYDROXYTRYPTOPHAN OXIDASE IVOB-RELATED"/>
    <property type="match status" value="1"/>
</dbReference>
<dbReference type="Proteomes" id="UP000504637">
    <property type="component" value="Unplaced"/>
</dbReference>
<gene>
    <name evidence="5" type="ORF">K489DRAFT_318036</name>
</gene>
<dbReference type="Pfam" id="PF00264">
    <property type="entry name" value="Tyrosinase"/>
    <property type="match status" value="1"/>
</dbReference>
<evidence type="ECO:0000259" key="3">
    <source>
        <dbReference type="PROSITE" id="PS00498"/>
    </source>
</evidence>
<feature type="domain" description="Tyrosinase copper-binding" evidence="3">
    <location>
        <begin position="265"/>
        <end position="276"/>
    </location>
</feature>
<evidence type="ECO:0000313" key="5">
    <source>
        <dbReference type="RefSeq" id="XP_033460357.1"/>
    </source>
</evidence>
<reference evidence="5" key="1">
    <citation type="submission" date="2020-01" db="EMBL/GenBank/DDBJ databases">
        <authorList>
            <consortium name="DOE Joint Genome Institute"/>
            <person name="Haridas S."/>
            <person name="Albert R."/>
            <person name="Binder M."/>
            <person name="Bloem J."/>
            <person name="Labutti K."/>
            <person name="Salamov A."/>
            <person name="Andreopoulos B."/>
            <person name="Baker S.E."/>
            <person name="Barry K."/>
            <person name="Bills G."/>
            <person name="Bluhm B.H."/>
            <person name="Cannon C."/>
            <person name="Castanera R."/>
            <person name="Culley D.E."/>
            <person name="Daum C."/>
            <person name="Ezra D."/>
            <person name="Gonzalez J.B."/>
            <person name="Henrissat B."/>
            <person name="Kuo A."/>
            <person name="Liang C."/>
            <person name="Lipzen A."/>
            <person name="Lutzoni F."/>
            <person name="Magnuson J."/>
            <person name="Mondo S."/>
            <person name="Nolan M."/>
            <person name="Ohm R."/>
            <person name="Pangilinan J."/>
            <person name="Park H.-J."/>
            <person name="Ramirez L."/>
            <person name="Alfaro M."/>
            <person name="Sun H."/>
            <person name="Tritt A."/>
            <person name="Yoshinaga Y."/>
            <person name="Zwiers L.-H."/>
            <person name="Turgeon B.G."/>
            <person name="Goodwin S.B."/>
            <person name="Spatafora J.W."/>
            <person name="Crous P.W."/>
            <person name="Grigoriev I.V."/>
        </authorList>
    </citation>
    <scope>NUCLEOTIDE SEQUENCE</scope>
    <source>
        <strain evidence="5">CBS 342.82</strain>
    </source>
</reference>
<dbReference type="SUPFAM" id="SSF48056">
    <property type="entry name" value="Di-copper centre-containing domain"/>
    <property type="match status" value="1"/>
</dbReference>
<dbReference type="Gene3D" id="1.10.1280.10">
    <property type="entry name" value="Di-copper center containing domain from catechol oxidase"/>
    <property type="match status" value="1"/>
</dbReference>
<evidence type="ECO:0000256" key="1">
    <source>
        <dbReference type="ARBA" id="ARBA00022723"/>
    </source>
</evidence>
<dbReference type="GO" id="GO:0016491">
    <property type="term" value="F:oxidoreductase activity"/>
    <property type="evidence" value="ECO:0007669"/>
    <property type="project" value="UniProtKB-KW"/>
</dbReference>
<dbReference type="InterPro" id="IPR008922">
    <property type="entry name" value="Di-copper_centre_dom_sf"/>
</dbReference>
<keyword evidence="1" id="KW-0479">Metal-binding</keyword>
<evidence type="ECO:0000313" key="4">
    <source>
        <dbReference type="Proteomes" id="UP000504637"/>
    </source>
</evidence>
<dbReference type="InterPro" id="IPR002227">
    <property type="entry name" value="Tyrosinase_Cu-bd"/>
</dbReference>
<sequence length="344" mass="37926">MDSLAYTGSCTAGNIRVRREWGNLSAKERREYISAVQCLARLPSKTSRSLAPGARSRYDDFIVGHSLYTTVIHNSGYLLPWHREMVFQLEQALRNECGYTGYQPYWDWSKWADTPDSSNPIFDGSDTSLSGNGKYVPHEGLNYTTPAGDPPAQILRAAGTGGGCIASGPFVNWTVNLGPISQGLKGQAGPPNPQADGFGYNPRCVIRDFLPQTIQALNSYQNVTELILNSSTIHEFHPAVESGIHAGGHGFIGGLNSDLFVSAGDPLFYMHHTMLDRVWSIWQSLDFDTRVYKDALDGTRTMLNDPPSGNVTLDDSINIAPFLKNVTVRDTMSPTNGRYCYIYD</sequence>